<keyword evidence="10" id="KW-1185">Reference proteome</keyword>
<evidence type="ECO:0000259" key="7">
    <source>
        <dbReference type="Pfam" id="PF00924"/>
    </source>
</evidence>
<dbReference type="Proteomes" id="UP000838100">
    <property type="component" value="Unassembled WGS sequence"/>
</dbReference>
<proteinExistence type="inferred from homology"/>
<evidence type="ECO:0000313" key="10">
    <source>
        <dbReference type="Proteomes" id="UP000838100"/>
    </source>
</evidence>
<evidence type="ECO:0000256" key="6">
    <source>
        <dbReference type="SAM" id="Phobius"/>
    </source>
</evidence>
<dbReference type="Pfam" id="PF21082">
    <property type="entry name" value="MS_channel_3rd"/>
    <property type="match status" value="1"/>
</dbReference>
<evidence type="ECO:0000256" key="5">
    <source>
        <dbReference type="ARBA" id="ARBA00023136"/>
    </source>
</evidence>
<dbReference type="InterPro" id="IPR006685">
    <property type="entry name" value="MscS_channel_2nd"/>
</dbReference>
<dbReference type="InterPro" id="IPR023408">
    <property type="entry name" value="MscS_beta-dom_sf"/>
</dbReference>
<keyword evidence="4 6" id="KW-1133">Transmembrane helix</keyword>
<dbReference type="InterPro" id="IPR030192">
    <property type="entry name" value="YbdG"/>
</dbReference>
<evidence type="ECO:0000259" key="8">
    <source>
        <dbReference type="Pfam" id="PF21082"/>
    </source>
</evidence>
<evidence type="ECO:0000256" key="4">
    <source>
        <dbReference type="ARBA" id="ARBA00022989"/>
    </source>
</evidence>
<protein>
    <submittedName>
        <fullName evidence="9">Miniconductance mechanosensitive channel YbdG</fullName>
    </submittedName>
</protein>
<feature type="domain" description="Mechanosensitive ion channel MscS C-terminal" evidence="8">
    <location>
        <begin position="373"/>
        <end position="434"/>
    </location>
</feature>
<feature type="transmembrane region" description="Helical" evidence="6">
    <location>
        <begin position="105"/>
        <end position="122"/>
    </location>
</feature>
<feature type="transmembrane region" description="Helical" evidence="6">
    <location>
        <begin position="60"/>
        <end position="77"/>
    </location>
</feature>
<dbReference type="InterPro" id="IPR049278">
    <property type="entry name" value="MS_channel_C"/>
</dbReference>
<comment type="caution">
    <text evidence="9">The sequence shown here is derived from an EMBL/GenBank/DDBJ whole genome shotgun (WGS) entry which is preliminary data.</text>
</comment>
<feature type="transmembrane region" description="Helical" evidence="6">
    <location>
        <begin position="177"/>
        <end position="198"/>
    </location>
</feature>
<dbReference type="PANTHER" id="PTHR30414">
    <property type="entry name" value="MINICONDUCTANCE MECHANOSENSITIVE CHANNEL YBDG"/>
    <property type="match status" value="1"/>
</dbReference>
<dbReference type="Pfam" id="PF00924">
    <property type="entry name" value="MS_channel_2nd"/>
    <property type="match status" value="1"/>
</dbReference>
<keyword evidence="5 6" id="KW-0472">Membrane</keyword>
<accession>A0ABM9AIB8</accession>
<sequence length="452" mass="50839">MRVIYAGLIAHGSTVLRFPLSLASNIVASNAIVIQPPIIAESRIKMFSNLADIHPLMPDAASVAAIIIAALVADIFLKEYLKRGIVKYARSTKTTWDDAIVDHRVIHRLAQLLPAIIIYWGIDLIPSLPPEFDLVIRNAVFVYMSLILVLTVNYLLNAFNSIYEQRPNAKQRPIKGFIQLVQIFVWVVGSILVVSIILRQSPTIFLSGLGAMTAVTMLVFKDTISSLVASIQLSAQDMVRVGDWIEMPAFGADGDVVDVELHLVRVQNWDKTISTIPTYRLISDSFKNWRGMSESGGRRIKRSLYFDTATIGFLSEQRQQKLKQVELLKPYLAHKESELQLANSTVTSSEEDVINRRKLTNIGTMRAYIYNYLKQRTDIHKDMTLLVRHLSPTSEGLPIEIYCFTTTTEWGVYEDIQADIFDHIMAIAPEFDLKIYQKPAGGDVKAVLESID</sequence>
<feature type="domain" description="Mechanosensitive ion channel MscS" evidence="7">
    <location>
        <begin position="222"/>
        <end position="290"/>
    </location>
</feature>
<gene>
    <name evidence="9" type="primary">ybdG</name>
    <name evidence="9" type="ORF">SIN8267_03038</name>
</gene>
<comment type="similarity">
    <text evidence="2">Belongs to the MscS (TC 1.A.23) family.</text>
</comment>
<dbReference type="RefSeq" id="WP_237445587.1">
    <property type="nucleotide sequence ID" value="NZ_CAKLPX010000004.1"/>
</dbReference>
<name>A0ABM9AIB8_9GAMM</name>
<evidence type="ECO:0000256" key="2">
    <source>
        <dbReference type="ARBA" id="ARBA00008017"/>
    </source>
</evidence>
<feature type="transmembrane region" description="Helical" evidence="6">
    <location>
        <begin position="20"/>
        <end position="40"/>
    </location>
</feature>
<dbReference type="PANTHER" id="PTHR30414:SF0">
    <property type="entry name" value="MINICONDUCTANCE MECHANOSENSITIVE CHANNEL YBDG"/>
    <property type="match status" value="1"/>
</dbReference>
<dbReference type="SUPFAM" id="SSF50182">
    <property type="entry name" value="Sm-like ribonucleoproteins"/>
    <property type="match status" value="1"/>
</dbReference>
<keyword evidence="3 6" id="KW-0812">Transmembrane</keyword>
<dbReference type="Gene3D" id="2.30.30.60">
    <property type="match status" value="1"/>
</dbReference>
<reference evidence="9" key="1">
    <citation type="submission" date="2021-12" db="EMBL/GenBank/DDBJ databases">
        <authorList>
            <person name="Rodrigo-Torres L."/>
            <person name="Arahal R. D."/>
            <person name="Lucena T."/>
        </authorList>
    </citation>
    <scope>NUCLEOTIDE SEQUENCE</scope>
    <source>
        <strain evidence="9">CECT 8267</strain>
    </source>
</reference>
<comment type="subcellular location">
    <subcellularLocation>
        <location evidence="1">Endomembrane system</location>
        <topology evidence="1">Multi-pass membrane protein</topology>
    </subcellularLocation>
</comment>
<dbReference type="EMBL" id="CAKLPX010000004">
    <property type="protein sequence ID" value="CAH0992900.1"/>
    <property type="molecule type" value="Genomic_DNA"/>
</dbReference>
<feature type="transmembrane region" description="Helical" evidence="6">
    <location>
        <begin position="134"/>
        <end position="156"/>
    </location>
</feature>
<organism evidence="9 10">
    <name type="scientific">Sinobacterium norvegicum</name>
    <dbReference type="NCBI Taxonomy" id="1641715"/>
    <lineage>
        <taxon>Bacteria</taxon>
        <taxon>Pseudomonadati</taxon>
        <taxon>Pseudomonadota</taxon>
        <taxon>Gammaproteobacteria</taxon>
        <taxon>Cellvibrionales</taxon>
        <taxon>Spongiibacteraceae</taxon>
        <taxon>Sinobacterium</taxon>
    </lineage>
</organism>
<evidence type="ECO:0000256" key="1">
    <source>
        <dbReference type="ARBA" id="ARBA00004127"/>
    </source>
</evidence>
<evidence type="ECO:0000313" key="9">
    <source>
        <dbReference type="EMBL" id="CAH0992900.1"/>
    </source>
</evidence>
<evidence type="ECO:0000256" key="3">
    <source>
        <dbReference type="ARBA" id="ARBA00022692"/>
    </source>
</evidence>
<dbReference type="InterPro" id="IPR010920">
    <property type="entry name" value="LSM_dom_sf"/>
</dbReference>